<comment type="caution">
    <text evidence="1">The sequence shown here is derived from an EMBL/GenBank/DDBJ whole genome shotgun (WGS) entry which is preliminary data.</text>
</comment>
<reference evidence="1" key="1">
    <citation type="journal article" date="2012" name="PLoS ONE">
        <title>Gene sets for utilization of primary and secondary nutrition supplies in the distal gut of endangered iberian lynx.</title>
        <authorList>
            <person name="Alcaide M."/>
            <person name="Messina E."/>
            <person name="Richter M."/>
            <person name="Bargiela R."/>
            <person name="Peplies J."/>
            <person name="Huws S.A."/>
            <person name="Newbold C.J."/>
            <person name="Golyshin P.N."/>
            <person name="Simon M.A."/>
            <person name="Lopez G."/>
            <person name="Yakimov M.M."/>
            <person name="Ferrer M."/>
        </authorList>
    </citation>
    <scope>NUCLEOTIDE SEQUENCE</scope>
</reference>
<gene>
    <name evidence="1" type="ORF">EVA_01941</name>
</gene>
<name>J9GQ72_9ZZZZ</name>
<protein>
    <submittedName>
        <fullName evidence="1">Uncharacterized protein</fullName>
    </submittedName>
</protein>
<sequence length="41" mass="4731">MELLFTKRCLIEQTLSSIFNQTVPHLLQEAWNGLTLSINVK</sequence>
<dbReference type="AlphaFoldDB" id="J9GQ72"/>
<proteinExistence type="predicted"/>
<accession>J9GQ72</accession>
<organism evidence="1">
    <name type="scientific">gut metagenome</name>
    <dbReference type="NCBI Taxonomy" id="749906"/>
    <lineage>
        <taxon>unclassified sequences</taxon>
        <taxon>metagenomes</taxon>
        <taxon>organismal metagenomes</taxon>
    </lineage>
</organism>
<dbReference type="EMBL" id="AMCI01000285">
    <property type="protein sequence ID" value="EJX09944.1"/>
    <property type="molecule type" value="Genomic_DNA"/>
</dbReference>
<evidence type="ECO:0000313" key="1">
    <source>
        <dbReference type="EMBL" id="EJX09944.1"/>
    </source>
</evidence>